<name>M3Z1E5_MUSPF</name>
<evidence type="ECO:0000256" key="1">
    <source>
        <dbReference type="SAM" id="MobiDB-lite"/>
    </source>
</evidence>
<feature type="compositionally biased region" description="Basic residues" evidence="1">
    <location>
        <begin position="18"/>
        <end position="29"/>
    </location>
</feature>
<proteinExistence type="predicted"/>
<dbReference type="Ensembl" id="ENSMPUT00000017665.1">
    <property type="protein sequence ID" value="ENSMPUP00000017407.1"/>
    <property type="gene ID" value="ENSMPUG00000017519.1"/>
</dbReference>
<feature type="compositionally biased region" description="Polar residues" evidence="1">
    <location>
        <begin position="104"/>
        <end position="119"/>
    </location>
</feature>
<sequence length="119" mass="12428">MRVATQRSAPACRPPPAARRRPRGPHSPRPRQPSAPSQLSSTAQSSPSSVGGRSNRSVCAVSAPRAPQLLAAAAAAVQAMARPPETRGRSEDGCGAQASPRRGGSNTCLLRNTWKPQKN</sequence>
<dbReference type="EMBL" id="AEYP01031610">
    <property type="status" value="NOT_ANNOTATED_CDS"/>
    <property type="molecule type" value="Genomic_DNA"/>
</dbReference>
<dbReference type="InParanoid" id="M3Z1E5"/>
<feature type="region of interest" description="Disordered" evidence="1">
    <location>
        <begin position="76"/>
        <end position="119"/>
    </location>
</feature>
<dbReference type="HOGENOM" id="CLU_2060727_0_0_1"/>
<feature type="region of interest" description="Disordered" evidence="1">
    <location>
        <begin position="1"/>
        <end position="59"/>
    </location>
</feature>
<reference evidence="2" key="1">
    <citation type="submission" date="2024-06" db="UniProtKB">
        <authorList>
            <consortium name="Ensembl"/>
        </authorList>
    </citation>
    <scope>IDENTIFICATION</scope>
</reference>
<dbReference type="AlphaFoldDB" id="M3Z1E5"/>
<protein>
    <submittedName>
        <fullName evidence="2">Uncharacterized protein</fullName>
    </submittedName>
</protein>
<organism evidence="2">
    <name type="scientific">Mustela putorius furo</name>
    <name type="common">European domestic ferret</name>
    <name type="synonym">Mustela furo</name>
    <dbReference type="NCBI Taxonomy" id="9669"/>
    <lineage>
        <taxon>Eukaryota</taxon>
        <taxon>Metazoa</taxon>
        <taxon>Chordata</taxon>
        <taxon>Craniata</taxon>
        <taxon>Vertebrata</taxon>
        <taxon>Euteleostomi</taxon>
        <taxon>Mammalia</taxon>
        <taxon>Eutheria</taxon>
        <taxon>Laurasiatheria</taxon>
        <taxon>Carnivora</taxon>
        <taxon>Caniformia</taxon>
        <taxon>Musteloidea</taxon>
        <taxon>Mustelidae</taxon>
        <taxon>Mustelinae</taxon>
        <taxon>Mustela</taxon>
    </lineage>
</organism>
<feature type="compositionally biased region" description="Low complexity" evidence="1">
    <location>
        <begin position="34"/>
        <end position="49"/>
    </location>
</feature>
<dbReference type="eggNOG" id="ENOG502TKSC">
    <property type="taxonomic scope" value="Eukaryota"/>
</dbReference>
<accession>M3Z1E5</accession>
<evidence type="ECO:0000313" key="2">
    <source>
        <dbReference type="Ensembl" id="ENSMPUP00000017407.1"/>
    </source>
</evidence>